<dbReference type="InterPro" id="IPR047057">
    <property type="entry name" value="MerR_fam"/>
</dbReference>
<dbReference type="SMART" id="SM00422">
    <property type="entry name" value="HTH_MERR"/>
    <property type="match status" value="1"/>
</dbReference>
<dbReference type="KEGG" id="pmar:B0X71_09120"/>
<dbReference type="SUPFAM" id="SSF46955">
    <property type="entry name" value="Putative DNA-binding domain"/>
    <property type="match status" value="1"/>
</dbReference>
<evidence type="ECO:0000313" key="6">
    <source>
        <dbReference type="Proteomes" id="UP000188184"/>
    </source>
</evidence>
<dbReference type="InterPro" id="IPR015358">
    <property type="entry name" value="Tscrpt_reg_MerR_DNA-bd"/>
</dbReference>
<dbReference type="Gene3D" id="1.10.1660.10">
    <property type="match status" value="1"/>
</dbReference>
<dbReference type="AlphaFoldDB" id="A0A1Q2KYJ2"/>
<dbReference type="PANTHER" id="PTHR30204">
    <property type="entry name" value="REDOX-CYCLING DRUG-SENSING TRANSCRIPTIONAL ACTIVATOR SOXR"/>
    <property type="match status" value="1"/>
</dbReference>
<dbReference type="RefSeq" id="WP_077589108.1">
    <property type="nucleotide sequence ID" value="NZ_CP019640.1"/>
</dbReference>
<keyword evidence="2" id="KW-0238">DNA-binding</keyword>
<evidence type="ECO:0000256" key="1">
    <source>
        <dbReference type="ARBA" id="ARBA00023015"/>
    </source>
</evidence>
<evidence type="ECO:0000256" key="2">
    <source>
        <dbReference type="ARBA" id="ARBA00023125"/>
    </source>
</evidence>
<dbReference type="Pfam" id="PF09278">
    <property type="entry name" value="MerR-DNA-bind"/>
    <property type="match status" value="1"/>
</dbReference>
<dbReference type="InterPro" id="IPR000551">
    <property type="entry name" value="MerR-type_HTH_dom"/>
</dbReference>
<protein>
    <recommendedName>
        <fullName evidence="4">HTH merR-type domain-containing protein</fullName>
    </recommendedName>
</protein>
<dbReference type="GO" id="GO:0003700">
    <property type="term" value="F:DNA-binding transcription factor activity"/>
    <property type="evidence" value="ECO:0007669"/>
    <property type="project" value="InterPro"/>
</dbReference>
<name>A0A1Q2KYJ2_9BACL</name>
<organism evidence="5 6">
    <name type="scientific">Planococcus lenghuensis</name>
    <dbReference type="NCBI Taxonomy" id="2213202"/>
    <lineage>
        <taxon>Bacteria</taxon>
        <taxon>Bacillati</taxon>
        <taxon>Bacillota</taxon>
        <taxon>Bacilli</taxon>
        <taxon>Bacillales</taxon>
        <taxon>Caryophanaceae</taxon>
        <taxon>Planococcus</taxon>
    </lineage>
</organism>
<dbReference type="GO" id="GO:0003677">
    <property type="term" value="F:DNA binding"/>
    <property type="evidence" value="ECO:0007669"/>
    <property type="project" value="UniProtKB-KW"/>
</dbReference>
<feature type="domain" description="HTH merR-type" evidence="4">
    <location>
        <begin position="1"/>
        <end position="69"/>
    </location>
</feature>
<accession>A0A1Q2KYJ2</accession>
<evidence type="ECO:0000259" key="4">
    <source>
        <dbReference type="PROSITE" id="PS50937"/>
    </source>
</evidence>
<evidence type="ECO:0000256" key="3">
    <source>
        <dbReference type="ARBA" id="ARBA00023163"/>
    </source>
</evidence>
<dbReference type="InterPro" id="IPR009061">
    <property type="entry name" value="DNA-bd_dom_put_sf"/>
</dbReference>
<dbReference type="Proteomes" id="UP000188184">
    <property type="component" value="Chromosome"/>
</dbReference>
<evidence type="ECO:0000313" key="5">
    <source>
        <dbReference type="EMBL" id="AQQ53223.1"/>
    </source>
</evidence>
<reference evidence="5 6" key="1">
    <citation type="submission" date="2017-02" db="EMBL/GenBank/DDBJ databases">
        <title>The complete genomic sequence of a novel cold adapted crude oil-degrading bacterium Planococcus qaidamina Y42.</title>
        <authorList>
            <person name="Yang R."/>
        </authorList>
    </citation>
    <scope>NUCLEOTIDE SEQUENCE [LARGE SCALE GENOMIC DNA]</scope>
    <source>
        <strain evidence="5 6">Y42</strain>
    </source>
</reference>
<dbReference type="EMBL" id="CP019640">
    <property type="protein sequence ID" value="AQQ53223.1"/>
    <property type="molecule type" value="Genomic_DNA"/>
</dbReference>
<sequence length="132" mass="15122">MKIGEIAKASRVSIETIRYYEKYGLISAPPRTGSGYRDFLVDVIGDLQFIKRAKRLGFSLEEIKKLLAVSRNSTFYPEELYHFTMDKVHEVEKKIQELKSMKKLLEELAINCPRAQAAKADCPIIQQLEGVK</sequence>
<keyword evidence="6" id="KW-1185">Reference proteome</keyword>
<dbReference type="PANTHER" id="PTHR30204:SF94">
    <property type="entry name" value="HEAVY METAL-DEPENDENT TRANSCRIPTIONAL REGULATOR HI_0293-RELATED"/>
    <property type="match status" value="1"/>
</dbReference>
<dbReference type="CDD" id="cd04770">
    <property type="entry name" value="HTH_HMRTR"/>
    <property type="match status" value="1"/>
</dbReference>
<dbReference type="PRINTS" id="PR00040">
    <property type="entry name" value="HTHMERR"/>
</dbReference>
<dbReference type="PROSITE" id="PS50937">
    <property type="entry name" value="HTH_MERR_2"/>
    <property type="match status" value="1"/>
</dbReference>
<proteinExistence type="predicted"/>
<keyword evidence="1" id="KW-0805">Transcription regulation</keyword>
<keyword evidence="3" id="KW-0804">Transcription</keyword>
<dbReference type="OrthoDB" id="9791488at2"/>
<gene>
    <name evidence="5" type="ORF">B0X71_09120</name>
</gene>
<dbReference type="Pfam" id="PF00376">
    <property type="entry name" value="MerR"/>
    <property type="match status" value="1"/>
</dbReference>
<dbReference type="PROSITE" id="PS00552">
    <property type="entry name" value="HTH_MERR_1"/>
    <property type="match status" value="1"/>
</dbReference>